<dbReference type="PANTHER" id="PTHR37808">
    <property type="entry name" value="SPORE GERMINATION PROTEIN-LIKE PROTEIN YDZR-RELATED"/>
    <property type="match status" value="1"/>
</dbReference>
<reference evidence="1 2" key="1">
    <citation type="submission" date="2024-02" db="EMBL/GenBank/DDBJ databases">
        <title>Seven novel Bacillus-like species.</title>
        <authorList>
            <person name="Liu G."/>
        </authorList>
    </citation>
    <scope>NUCLEOTIDE SEQUENCE [LARGE SCALE GENOMIC DNA]</scope>
    <source>
        <strain evidence="1 2">FJAT-52991</strain>
    </source>
</reference>
<dbReference type="RefSeq" id="WP_338753528.1">
    <property type="nucleotide sequence ID" value="NZ_CP147404.1"/>
</dbReference>
<dbReference type="EMBL" id="CP147404">
    <property type="protein sequence ID" value="WXB93967.1"/>
    <property type="molecule type" value="Genomic_DNA"/>
</dbReference>
<sequence>MPAVLGPFQIFSVSGGVIHYGDTLIISPKNSVKSSAGGGGLNTGAFIVTYTGLNNNAVFNTTGLDQPTIGNL</sequence>
<organism evidence="1 2">
    <name type="scientific">Bacillus kandeliae</name>
    <dbReference type="NCBI Taxonomy" id="3129297"/>
    <lineage>
        <taxon>Bacteria</taxon>
        <taxon>Bacillati</taxon>
        <taxon>Bacillota</taxon>
        <taxon>Bacilli</taxon>
        <taxon>Bacillales</taxon>
        <taxon>Bacillaceae</taxon>
        <taxon>Bacillus</taxon>
    </lineage>
</organism>
<proteinExistence type="predicted"/>
<protein>
    <submittedName>
        <fullName evidence="1">Spore germination protein</fullName>
    </submittedName>
</protein>
<evidence type="ECO:0000313" key="2">
    <source>
        <dbReference type="Proteomes" id="UP001387364"/>
    </source>
</evidence>
<keyword evidence="2" id="KW-1185">Reference proteome</keyword>
<accession>A0ABZ2N9M4</accession>
<dbReference type="PANTHER" id="PTHR37808:SF3">
    <property type="entry name" value="SPORE GERMINATION PROTEIN GERPA-RELATED"/>
    <property type="match status" value="1"/>
</dbReference>
<dbReference type="Proteomes" id="UP001387364">
    <property type="component" value="Chromosome"/>
</dbReference>
<dbReference type="InterPro" id="IPR019618">
    <property type="entry name" value="Spore_germination_GerPA"/>
</dbReference>
<name>A0ABZ2N9M4_9BACI</name>
<gene>
    <name evidence="1" type="ORF">WDJ61_04880</name>
</gene>
<dbReference type="Pfam" id="PF10676">
    <property type="entry name" value="gerPA"/>
    <property type="match status" value="1"/>
</dbReference>
<evidence type="ECO:0000313" key="1">
    <source>
        <dbReference type="EMBL" id="WXB93967.1"/>
    </source>
</evidence>